<dbReference type="VEuPathDB" id="FungiDB:LCOR_11558.1"/>
<comment type="caution">
    <text evidence="1">The sequence shown here is derived from an EMBL/GenBank/DDBJ whole genome shotgun (WGS) entry which is preliminary data.</text>
</comment>
<dbReference type="EMBL" id="CBTN010000107">
    <property type="protein sequence ID" value="CDH60779.1"/>
    <property type="molecule type" value="Genomic_DNA"/>
</dbReference>
<organism evidence="1 2">
    <name type="scientific">Lichtheimia corymbifera JMRC:FSU:9682</name>
    <dbReference type="NCBI Taxonomy" id="1263082"/>
    <lineage>
        <taxon>Eukaryota</taxon>
        <taxon>Fungi</taxon>
        <taxon>Fungi incertae sedis</taxon>
        <taxon>Mucoromycota</taxon>
        <taxon>Mucoromycotina</taxon>
        <taxon>Mucoromycetes</taxon>
        <taxon>Mucorales</taxon>
        <taxon>Lichtheimiaceae</taxon>
        <taxon>Lichtheimia</taxon>
    </lineage>
</organism>
<gene>
    <name evidence="1" type="ORF">LCOR_11558.1</name>
</gene>
<dbReference type="Proteomes" id="UP000027586">
    <property type="component" value="Unassembled WGS sequence"/>
</dbReference>
<name>A0A068SES0_9FUNG</name>
<reference evidence="1" key="1">
    <citation type="submission" date="2013-08" db="EMBL/GenBank/DDBJ databases">
        <title>Gene expansion shapes genome architecture in the human pathogen Lichtheimia corymbifera: an evolutionary genomics analysis in the ancient terrestrial Mucorales (Mucoromycotina).</title>
        <authorList>
            <person name="Schwartze V.U."/>
            <person name="Winter S."/>
            <person name="Shelest E."/>
            <person name="Marcet-Houben M."/>
            <person name="Horn F."/>
            <person name="Wehner S."/>
            <person name="Hoffmann K."/>
            <person name="Riege K."/>
            <person name="Sammeth M."/>
            <person name="Nowrousian M."/>
            <person name="Valiante V."/>
            <person name="Linde J."/>
            <person name="Jacobsen I.D."/>
            <person name="Marz M."/>
            <person name="Brakhage A.A."/>
            <person name="Gabaldon T."/>
            <person name="Bocker S."/>
            <person name="Voigt K."/>
        </authorList>
    </citation>
    <scope>NUCLEOTIDE SEQUENCE [LARGE SCALE GENOMIC DNA]</scope>
    <source>
        <strain evidence="1">FSU 9682</strain>
    </source>
</reference>
<accession>A0A068SES0</accession>
<sequence>MVTGADLARLGSWRLQHVGIRRRIARYRSTFPQDNLFYDPIGSCLPLLVSMSLWCMTLDGAVACTAVDQAWMDGWCLLSHEVYLDGGRFGYAWSSGLLSGTIHWGPMHVGSRQDG</sequence>
<keyword evidence="2" id="KW-1185">Reference proteome</keyword>
<protein>
    <submittedName>
        <fullName evidence="1">Uncharacterized protein</fullName>
    </submittedName>
</protein>
<evidence type="ECO:0000313" key="1">
    <source>
        <dbReference type="EMBL" id="CDH60779.1"/>
    </source>
</evidence>
<dbReference type="AlphaFoldDB" id="A0A068SES0"/>
<proteinExistence type="predicted"/>
<evidence type="ECO:0000313" key="2">
    <source>
        <dbReference type="Proteomes" id="UP000027586"/>
    </source>
</evidence>